<gene>
    <name evidence="2" type="ORF">F960_01286</name>
</gene>
<dbReference type="eggNOG" id="ENOG5031RTV">
    <property type="taxonomic scope" value="Bacteria"/>
</dbReference>
<dbReference type="PATRIC" id="fig|1120926.3.peg.1237"/>
<keyword evidence="3" id="KW-1185">Reference proteome</keyword>
<evidence type="ECO:0000256" key="1">
    <source>
        <dbReference type="SAM" id="Coils"/>
    </source>
</evidence>
<dbReference type="GeneID" id="84208687"/>
<dbReference type="RefSeq" id="WP_004859264.1">
    <property type="nucleotide sequence ID" value="NZ_ASYY01000054.1"/>
</dbReference>
<dbReference type="InterPro" id="IPR036361">
    <property type="entry name" value="SAP_dom_sf"/>
</dbReference>
<reference evidence="2 3" key="1">
    <citation type="submission" date="2013-02" db="EMBL/GenBank/DDBJ databases">
        <title>The Genome Sequence of Acinetobacter gerneri CIP 107464.</title>
        <authorList>
            <consortium name="The Broad Institute Genome Sequencing Platform"/>
            <consortium name="The Broad Institute Genome Sequencing Center for Infectious Disease"/>
            <person name="Cerqueira G."/>
            <person name="Feldgarden M."/>
            <person name="Courvalin P."/>
            <person name="Perichon B."/>
            <person name="Grillot-Courvalin C."/>
            <person name="Clermont D."/>
            <person name="Rocha E."/>
            <person name="Yoon E.-J."/>
            <person name="Nemec A."/>
            <person name="Walker B."/>
            <person name="Young S.K."/>
            <person name="Zeng Q."/>
            <person name="Gargeya S."/>
            <person name="Fitzgerald M."/>
            <person name="Haas B."/>
            <person name="Abouelleil A."/>
            <person name="Alvarado L."/>
            <person name="Arachchi H.M."/>
            <person name="Berlin A.M."/>
            <person name="Chapman S.B."/>
            <person name="Dewar J."/>
            <person name="Goldberg J."/>
            <person name="Griggs A."/>
            <person name="Gujja S."/>
            <person name="Hansen M."/>
            <person name="Howarth C."/>
            <person name="Imamovic A."/>
            <person name="Larimer J."/>
            <person name="McCowan C."/>
            <person name="Murphy C."/>
            <person name="Neiman D."/>
            <person name="Pearson M."/>
            <person name="Priest M."/>
            <person name="Roberts A."/>
            <person name="Saif S."/>
            <person name="Shea T."/>
            <person name="Sisk P."/>
            <person name="Sykes S."/>
            <person name="Wortman J."/>
            <person name="Nusbaum C."/>
            <person name="Birren B."/>
        </authorList>
    </citation>
    <scope>NUCLEOTIDE SEQUENCE [LARGE SCALE GENOMIC DNA]</scope>
    <source>
        <strain evidence="2 3">CIP 107464</strain>
    </source>
</reference>
<proteinExistence type="predicted"/>
<dbReference type="Proteomes" id="UP000013117">
    <property type="component" value="Unassembled WGS sequence"/>
</dbReference>
<sequence length="195" mass="21730">MKIIYAKKSTGINEDGSFQNPKYFDHPDSTATSVVIYGDYPDIKDAYEKLGISVEVRKNPHMKVESLTMNVQVGVTPELQQFIDDAKAECAKVVAENTELKNQISVYEQANKDHSELLSENSRLKDALLILENQCAELKAQLALGNESPASRVETTDTNYESWTVPQIKDFLASKEIGFKSSASKDELLALIPKE</sequence>
<keyword evidence="1" id="KW-0175">Coiled coil</keyword>
<accession>N8ZS36</accession>
<evidence type="ECO:0000313" key="3">
    <source>
        <dbReference type="Proteomes" id="UP000013117"/>
    </source>
</evidence>
<protein>
    <recommendedName>
        <fullName evidence="4">HeH/LEM domain-containing protein</fullName>
    </recommendedName>
</protein>
<comment type="caution">
    <text evidence="2">The sequence shown here is derived from an EMBL/GenBank/DDBJ whole genome shotgun (WGS) entry which is preliminary data.</text>
</comment>
<name>N8ZS36_9GAMM</name>
<dbReference type="HOGENOM" id="CLU_108794_0_0_6"/>
<dbReference type="STRING" id="202952.GCA_000747725_00400"/>
<dbReference type="EMBL" id="APPN01000054">
    <property type="protein sequence ID" value="ENV34548.1"/>
    <property type="molecule type" value="Genomic_DNA"/>
</dbReference>
<feature type="coiled-coil region" evidence="1">
    <location>
        <begin position="83"/>
        <end position="141"/>
    </location>
</feature>
<dbReference type="AlphaFoldDB" id="N8ZS36"/>
<dbReference type="OrthoDB" id="6694503at2"/>
<evidence type="ECO:0008006" key="4">
    <source>
        <dbReference type="Google" id="ProtNLM"/>
    </source>
</evidence>
<organism evidence="2 3">
    <name type="scientific">Acinetobacter gerneri DSM 14967 = CIP 107464 = MTCC 9824</name>
    <dbReference type="NCBI Taxonomy" id="1120926"/>
    <lineage>
        <taxon>Bacteria</taxon>
        <taxon>Pseudomonadati</taxon>
        <taxon>Pseudomonadota</taxon>
        <taxon>Gammaproteobacteria</taxon>
        <taxon>Moraxellales</taxon>
        <taxon>Moraxellaceae</taxon>
        <taxon>Acinetobacter</taxon>
    </lineage>
</organism>
<evidence type="ECO:0000313" key="2">
    <source>
        <dbReference type="EMBL" id="ENV34548.1"/>
    </source>
</evidence>
<dbReference type="Gene3D" id="1.10.720.30">
    <property type="entry name" value="SAP domain"/>
    <property type="match status" value="1"/>
</dbReference>